<organism evidence="2">
    <name type="scientific">marine sediment metagenome</name>
    <dbReference type="NCBI Taxonomy" id="412755"/>
    <lineage>
        <taxon>unclassified sequences</taxon>
        <taxon>metagenomes</taxon>
        <taxon>ecological metagenomes</taxon>
    </lineage>
</organism>
<dbReference type="Gene3D" id="2.60.40.10">
    <property type="entry name" value="Immunoglobulins"/>
    <property type="match status" value="1"/>
</dbReference>
<dbReference type="PROSITE" id="PS50093">
    <property type="entry name" value="PKD"/>
    <property type="match status" value="1"/>
</dbReference>
<comment type="caution">
    <text evidence="2">The sequence shown here is derived from an EMBL/GenBank/DDBJ whole genome shotgun (WGS) entry which is preliminary data.</text>
</comment>
<name>X1R7F2_9ZZZZ</name>
<dbReference type="SUPFAM" id="SSF49299">
    <property type="entry name" value="PKD domain"/>
    <property type="match status" value="1"/>
</dbReference>
<dbReference type="InterPro" id="IPR035986">
    <property type="entry name" value="PKD_dom_sf"/>
</dbReference>
<evidence type="ECO:0000259" key="1">
    <source>
        <dbReference type="PROSITE" id="PS50093"/>
    </source>
</evidence>
<proteinExistence type="predicted"/>
<gene>
    <name evidence="2" type="ORF">S12H4_16162</name>
</gene>
<dbReference type="InterPro" id="IPR013783">
    <property type="entry name" value="Ig-like_fold"/>
</dbReference>
<feature type="domain" description="PKD" evidence="1">
    <location>
        <begin position="56"/>
        <end position="117"/>
    </location>
</feature>
<protein>
    <recommendedName>
        <fullName evidence="1">PKD domain-containing protein</fullName>
    </recommendedName>
</protein>
<sequence length="198" mass="22002">MKHARIFLTNFILVLFVSMLFTMNSCEKKEPDPFACFQVSSTLIDIGEIINTSNCSNDAFSYLWDDDNGNSSVLPEPSFSYNEPGNYIITLTAYSQSGNKQNTAKETITVEVMYGDVTFWCSEGSYDVIVKVGQLSDIITLNYSSDPGCNATGCANFKLPTGTYSFTAEENTSWFPSNWSGLFAIKANQCNTQKLTYN</sequence>
<dbReference type="EMBL" id="BARW01007802">
    <property type="protein sequence ID" value="GAI76453.1"/>
    <property type="molecule type" value="Genomic_DNA"/>
</dbReference>
<accession>X1R7F2</accession>
<reference evidence="2" key="1">
    <citation type="journal article" date="2014" name="Front. Microbiol.">
        <title>High frequency of phylogenetically diverse reductive dehalogenase-homologous genes in deep subseafloor sedimentary metagenomes.</title>
        <authorList>
            <person name="Kawai M."/>
            <person name="Futagami T."/>
            <person name="Toyoda A."/>
            <person name="Takaki Y."/>
            <person name="Nishi S."/>
            <person name="Hori S."/>
            <person name="Arai W."/>
            <person name="Tsubouchi T."/>
            <person name="Morono Y."/>
            <person name="Uchiyama I."/>
            <person name="Ito T."/>
            <person name="Fujiyama A."/>
            <person name="Inagaki F."/>
            <person name="Takami H."/>
        </authorList>
    </citation>
    <scope>NUCLEOTIDE SEQUENCE</scope>
    <source>
        <strain evidence="2">Expedition CK06-06</strain>
    </source>
</reference>
<dbReference type="CDD" id="cd00146">
    <property type="entry name" value="PKD"/>
    <property type="match status" value="1"/>
</dbReference>
<dbReference type="Pfam" id="PF18911">
    <property type="entry name" value="PKD_4"/>
    <property type="match status" value="1"/>
</dbReference>
<dbReference type="AlphaFoldDB" id="X1R7F2"/>
<evidence type="ECO:0000313" key="2">
    <source>
        <dbReference type="EMBL" id="GAI76453.1"/>
    </source>
</evidence>
<dbReference type="InterPro" id="IPR000601">
    <property type="entry name" value="PKD_dom"/>
</dbReference>